<gene>
    <name evidence="2" type="ORF">BSTOLATCC_MIC6518</name>
</gene>
<proteinExistence type="predicted"/>
<dbReference type="GO" id="GO:0004843">
    <property type="term" value="F:cysteine-type deubiquitinase activity"/>
    <property type="evidence" value="ECO:0007669"/>
    <property type="project" value="TreeGrafter"/>
</dbReference>
<reference evidence="2" key="1">
    <citation type="submission" date="2021-09" db="EMBL/GenBank/DDBJ databases">
        <authorList>
            <consortium name="AG Swart"/>
            <person name="Singh M."/>
            <person name="Singh A."/>
            <person name="Seah K."/>
            <person name="Emmerich C."/>
        </authorList>
    </citation>
    <scope>NUCLEOTIDE SEQUENCE</scope>
    <source>
        <strain evidence="2">ATCC30299</strain>
    </source>
</reference>
<dbReference type="AlphaFoldDB" id="A0AAU9IKT3"/>
<dbReference type="PANTHER" id="PTHR12419">
    <property type="entry name" value="OTU DOMAIN CONTAINING PROTEIN"/>
    <property type="match status" value="1"/>
</dbReference>
<evidence type="ECO:0000259" key="1">
    <source>
        <dbReference type="PROSITE" id="PS50802"/>
    </source>
</evidence>
<comment type="caution">
    <text evidence="2">The sequence shown here is derived from an EMBL/GenBank/DDBJ whole genome shotgun (WGS) entry which is preliminary data.</text>
</comment>
<dbReference type="PROSITE" id="PS50802">
    <property type="entry name" value="OTU"/>
    <property type="match status" value="1"/>
</dbReference>
<dbReference type="InterPro" id="IPR050704">
    <property type="entry name" value="Peptidase_C85-like"/>
</dbReference>
<keyword evidence="3" id="KW-1185">Reference proteome</keyword>
<evidence type="ECO:0000313" key="3">
    <source>
        <dbReference type="Proteomes" id="UP001162131"/>
    </source>
</evidence>
<dbReference type="Pfam" id="PF02338">
    <property type="entry name" value="OTU"/>
    <property type="match status" value="1"/>
</dbReference>
<dbReference type="SUPFAM" id="SSF54001">
    <property type="entry name" value="Cysteine proteinases"/>
    <property type="match status" value="1"/>
</dbReference>
<organism evidence="2 3">
    <name type="scientific">Blepharisma stoltei</name>
    <dbReference type="NCBI Taxonomy" id="1481888"/>
    <lineage>
        <taxon>Eukaryota</taxon>
        <taxon>Sar</taxon>
        <taxon>Alveolata</taxon>
        <taxon>Ciliophora</taxon>
        <taxon>Postciliodesmatophora</taxon>
        <taxon>Heterotrichea</taxon>
        <taxon>Heterotrichida</taxon>
        <taxon>Blepharismidae</taxon>
        <taxon>Blepharisma</taxon>
    </lineage>
</organism>
<dbReference type="CDD" id="cd22744">
    <property type="entry name" value="OTU"/>
    <property type="match status" value="1"/>
</dbReference>
<dbReference type="GO" id="GO:0016579">
    <property type="term" value="P:protein deubiquitination"/>
    <property type="evidence" value="ECO:0007669"/>
    <property type="project" value="TreeGrafter"/>
</dbReference>
<feature type="domain" description="OTU" evidence="1">
    <location>
        <begin position="11"/>
        <end position="74"/>
    </location>
</feature>
<dbReference type="InterPro" id="IPR003323">
    <property type="entry name" value="OTU_dom"/>
</dbReference>
<dbReference type="Proteomes" id="UP001162131">
    <property type="component" value="Unassembled WGS sequence"/>
</dbReference>
<dbReference type="Gene3D" id="3.90.70.80">
    <property type="match status" value="1"/>
</dbReference>
<sequence length="74" mass="8700">MPVKSPNRKDLVIIPMKGDGNCMFRAISCHLTGFQESHRDIRNLVADYFEKNEERYKEILEDGLKTEEMCEFTM</sequence>
<name>A0AAU9IKT3_9CILI</name>
<accession>A0AAU9IKT3</accession>
<evidence type="ECO:0000313" key="2">
    <source>
        <dbReference type="EMBL" id="CAG9312414.1"/>
    </source>
</evidence>
<dbReference type="InterPro" id="IPR038765">
    <property type="entry name" value="Papain-like_cys_pep_sf"/>
</dbReference>
<protein>
    <recommendedName>
        <fullName evidence="1">OTU domain-containing protein</fullName>
    </recommendedName>
</protein>
<dbReference type="EMBL" id="CAJZBQ010000006">
    <property type="protein sequence ID" value="CAG9312414.1"/>
    <property type="molecule type" value="Genomic_DNA"/>
</dbReference>